<comment type="caution">
    <text evidence="3">The sequence shown here is derived from an EMBL/GenBank/DDBJ whole genome shotgun (WGS) entry which is preliminary data.</text>
</comment>
<reference evidence="3 4" key="1">
    <citation type="submission" date="2019-12" db="EMBL/GenBank/DDBJ databases">
        <authorList>
            <person name="Kun Z."/>
        </authorList>
    </citation>
    <scope>NUCLEOTIDE SEQUENCE [LARGE SCALE GENOMIC DNA]</scope>
    <source>
        <strain evidence="3 4">YIM 123512</strain>
    </source>
</reference>
<keyword evidence="3" id="KW-0489">Methyltransferase</keyword>
<dbReference type="PANTHER" id="PTHR43861:SF5">
    <property type="entry name" value="BLL5978 PROTEIN"/>
    <property type="match status" value="1"/>
</dbReference>
<dbReference type="InterPro" id="IPR029063">
    <property type="entry name" value="SAM-dependent_MTases_sf"/>
</dbReference>
<gene>
    <name evidence="3" type="ORF">GRQ65_10270</name>
</gene>
<dbReference type="InterPro" id="IPR038576">
    <property type="entry name" value="Methyltransf_Zn-bd_dom_put_sf"/>
</dbReference>
<dbReference type="GO" id="GO:0008168">
    <property type="term" value="F:methyltransferase activity"/>
    <property type="evidence" value="ECO:0007669"/>
    <property type="project" value="UniProtKB-KW"/>
</dbReference>
<dbReference type="Gene3D" id="6.10.250.3100">
    <property type="match status" value="1"/>
</dbReference>
<evidence type="ECO:0000313" key="3">
    <source>
        <dbReference type="EMBL" id="MXG89937.1"/>
    </source>
</evidence>
<keyword evidence="4" id="KW-1185">Reference proteome</keyword>
<dbReference type="AlphaFoldDB" id="A0A6L7ER61"/>
<dbReference type="Gene3D" id="6.20.50.110">
    <property type="entry name" value="Methyltransferase, zinc-binding domain"/>
    <property type="match status" value="1"/>
</dbReference>
<dbReference type="Pfam" id="PF08484">
    <property type="entry name" value="Methyltransf_14"/>
    <property type="match status" value="1"/>
</dbReference>
<evidence type="ECO:0000313" key="4">
    <source>
        <dbReference type="Proteomes" id="UP000473325"/>
    </source>
</evidence>
<name>A0A6L7ER61_9ACTN</name>
<protein>
    <submittedName>
        <fullName evidence="3">Methyltransferase domain-containing protein</fullName>
    </submittedName>
</protein>
<organism evidence="3 4">
    <name type="scientific">Nocardioides flavescens</name>
    <dbReference type="NCBI Taxonomy" id="2691959"/>
    <lineage>
        <taxon>Bacteria</taxon>
        <taxon>Bacillati</taxon>
        <taxon>Actinomycetota</taxon>
        <taxon>Actinomycetes</taxon>
        <taxon>Propionibacteriales</taxon>
        <taxon>Nocardioidaceae</taxon>
        <taxon>Nocardioides</taxon>
    </lineage>
</organism>
<dbReference type="EMBL" id="WUEK01000005">
    <property type="protein sequence ID" value="MXG89937.1"/>
    <property type="molecule type" value="Genomic_DNA"/>
</dbReference>
<feature type="domain" description="C-methyltransferase" evidence="2">
    <location>
        <begin position="258"/>
        <end position="412"/>
    </location>
</feature>
<evidence type="ECO:0000259" key="1">
    <source>
        <dbReference type="Pfam" id="PF08421"/>
    </source>
</evidence>
<dbReference type="GO" id="GO:0032259">
    <property type="term" value="P:methylation"/>
    <property type="evidence" value="ECO:0007669"/>
    <property type="project" value="UniProtKB-KW"/>
</dbReference>
<dbReference type="Pfam" id="PF08421">
    <property type="entry name" value="Methyltransf_13"/>
    <property type="match status" value="1"/>
</dbReference>
<evidence type="ECO:0000259" key="2">
    <source>
        <dbReference type="Pfam" id="PF08484"/>
    </source>
</evidence>
<dbReference type="SUPFAM" id="SSF53335">
    <property type="entry name" value="S-adenosyl-L-methionine-dependent methyltransferases"/>
    <property type="match status" value="1"/>
</dbReference>
<dbReference type="InterPro" id="IPR013630">
    <property type="entry name" value="Methyltransf_Zn-bd_dom_put"/>
</dbReference>
<sequence>MSGDGHALRVVPTPCRACGATGLVEVLDLGSTPVANALVPADRLDTVDPTYPLALALCERCALAQLTESLPGEALFDADYPYFSSFAPAVVEHARRHVEGLVARRGLGPESLVLEIASNDGYLLQHARAHGVRVLGVDPSAGPAAAAEAAGIPTVCDFLTPELARRLVAEHGRADVVVANNVAAHVPDLDGFVEALATCVADDGVVTVENPWVRDLVQRTEFDTIYHEHHSYLSCTAISRVAERHGLHLVDVEHFPDLHGGTLRWTLARSGEPTPAVADHLALEDELGLGTRAFYGGLAARTHTVQRDLRALLTSLRAEGATVAAYGAAAKGVTMLVTSGIGADLVDYVVDRSPHKQGMHLPGARIPVEPVEVLPERRPDFVLVLAWNFVAEIARQQRDYLEAGGRFIVPVPSPRVLTADDLLRGSDQ</sequence>
<dbReference type="Gene3D" id="3.40.50.720">
    <property type="entry name" value="NAD(P)-binding Rossmann-like Domain"/>
    <property type="match status" value="1"/>
</dbReference>
<dbReference type="Proteomes" id="UP000473325">
    <property type="component" value="Unassembled WGS sequence"/>
</dbReference>
<dbReference type="PANTHER" id="PTHR43861">
    <property type="entry name" value="TRANS-ACONITATE 2-METHYLTRANSFERASE-RELATED"/>
    <property type="match status" value="1"/>
</dbReference>
<keyword evidence="3" id="KW-0808">Transferase</keyword>
<accession>A0A6L7ER61</accession>
<feature type="domain" description="Methyltransferase putative zinc binding" evidence="1">
    <location>
        <begin position="15"/>
        <end position="76"/>
    </location>
</feature>
<dbReference type="InterPro" id="IPR013691">
    <property type="entry name" value="MeTrfase_14"/>
</dbReference>
<dbReference type="Pfam" id="PF13489">
    <property type="entry name" value="Methyltransf_23"/>
    <property type="match status" value="1"/>
</dbReference>
<proteinExistence type="predicted"/>
<dbReference type="Gene3D" id="3.40.50.150">
    <property type="entry name" value="Vaccinia Virus protein VP39"/>
    <property type="match status" value="1"/>
</dbReference>